<accession>A0A182SA52</accession>
<proteinExistence type="predicted"/>
<feature type="region of interest" description="Disordered" evidence="1">
    <location>
        <begin position="81"/>
        <end position="168"/>
    </location>
</feature>
<organism evidence="2 3">
    <name type="scientific">Anopheles maculatus</name>
    <dbReference type="NCBI Taxonomy" id="74869"/>
    <lineage>
        <taxon>Eukaryota</taxon>
        <taxon>Metazoa</taxon>
        <taxon>Ecdysozoa</taxon>
        <taxon>Arthropoda</taxon>
        <taxon>Hexapoda</taxon>
        <taxon>Insecta</taxon>
        <taxon>Pterygota</taxon>
        <taxon>Neoptera</taxon>
        <taxon>Endopterygota</taxon>
        <taxon>Diptera</taxon>
        <taxon>Nematocera</taxon>
        <taxon>Culicoidea</taxon>
        <taxon>Culicidae</taxon>
        <taxon>Anophelinae</taxon>
        <taxon>Anopheles</taxon>
        <taxon>Anopheles maculatus group</taxon>
    </lineage>
</organism>
<feature type="compositionally biased region" description="Basic and acidic residues" evidence="1">
    <location>
        <begin position="128"/>
        <end position="156"/>
    </location>
</feature>
<dbReference type="AlphaFoldDB" id="A0A182SA52"/>
<evidence type="ECO:0000313" key="3">
    <source>
        <dbReference type="Proteomes" id="UP000075901"/>
    </source>
</evidence>
<reference evidence="2" key="2">
    <citation type="submission" date="2020-05" db="UniProtKB">
        <authorList>
            <consortium name="EnsemblMetazoa"/>
        </authorList>
    </citation>
    <scope>IDENTIFICATION</scope>
    <source>
        <strain evidence="2">maculatus3</strain>
    </source>
</reference>
<feature type="compositionally biased region" description="Low complexity" evidence="1">
    <location>
        <begin position="206"/>
        <end position="229"/>
    </location>
</feature>
<sequence>MGLKASTVAMNHHHHHLNDVGAGGNGGTKTRHATELAATLLECEGLDPKNTKRISLGLRQNPKRANLNEDFTSLLDETLERSKSSSSAAVARRTGQAHQQSRIRLPTKGKLEQQVSVATTTTKQQHAGKAEDEKLNRGEEDEQANRDTVVEHDRQSSKQRTAVSKKAAALEDIKVRGIRWRAPSPTTRPPVKSPLLYKVIDHQAGEEPISPSERITSSSRSSTASATITSRKDASSTVGSGSVATQQQQPNHHPRASKCSKLTGGPSPTKKNGLIVKIRRVRQSELSLLNDEAENFMFPKKDDSSSEEDTDDDRQTSSEGFQAHAGTNNYSLDLASS</sequence>
<feature type="compositionally biased region" description="Low complexity" evidence="1">
    <location>
        <begin position="84"/>
        <end position="93"/>
    </location>
</feature>
<evidence type="ECO:0000313" key="2">
    <source>
        <dbReference type="EnsemblMetazoa" id="AMAM002716-PA"/>
    </source>
</evidence>
<reference evidence="3" key="1">
    <citation type="submission" date="2013-09" db="EMBL/GenBank/DDBJ databases">
        <title>The Genome Sequence of Anopheles maculatus species B.</title>
        <authorList>
            <consortium name="The Broad Institute Genomics Platform"/>
            <person name="Neafsey D.E."/>
            <person name="Besansky N."/>
            <person name="Howell P."/>
            <person name="Walton C."/>
            <person name="Young S.K."/>
            <person name="Zeng Q."/>
            <person name="Gargeya S."/>
            <person name="Fitzgerald M."/>
            <person name="Haas B."/>
            <person name="Abouelleil A."/>
            <person name="Allen A.W."/>
            <person name="Alvarado L."/>
            <person name="Arachchi H.M."/>
            <person name="Berlin A.M."/>
            <person name="Chapman S.B."/>
            <person name="Gainer-Dewar J."/>
            <person name="Goldberg J."/>
            <person name="Griggs A."/>
            <person name="Gujja S."/>
            <person name="Hansen M."/>
            <person name="Howarth C."/>
            <person name="Imamovic A."/>
            <person name="Ireland A."/>
            <person name="Larimer J."/>
            <person name="McCowan C."/>
            <person name="Murphy C."/>
            <person name="Pearson M."/>
            <person name="Poon T.W."/>
            <person name="Priest M."/>
            <person name="Roberts A."/>
            <person name="Saif S."/>
            <person name="Shea T."/>
            <person name="Sisk P."/>
            <person name="Sykes S."/>
            <person name="Wortman J."/>
            <person name="Nusbaum C."/>
            <person name="Birren B."/>
        </authorList>
    </citation>
    <scope>NUCLEOTIDE SEQUENCE [LARGE SCALE GENOMIC DNA]</scope>
    <source>
        <strain evidence="3">maculatus3</strain>
    </source>
</reference>
<dbReference type="VEuPathDB" id="VectorBase:AMAM002716"/>
<feature type="compositionally biased region" description="Polar residues" evidence="1">
    <location>
        <begin position="113"/>
        <end position="125"/>
    </location>
</feature>
<protein>
    <submittedName>
        <fullName evidence="2">Uncharacterized protein</fullName>
    </submittedName>
</protein>
<evidence type="ECO:0000256" key="1">
    <source>
        <dbReference type="SAM" id="MobiDB-lite"/>
    </source>
</evidence>
<feature type="compositionally biased region" description="Polar residues" evidence="1">
    <location>
        <begin position="235"/>
        <end position="251"/>
    </location>
</feature>
<keyword evidence="3" id="KW-1185">Reference proteome</keyword>
<feature type="compositionally biased region" description="Polar residues" evidence="1">
    <location>
        <begin position="325"/>
        <end position="337"/>
    </location>
</feature>
<dbReference type="Proteomes" id="UP000075901">
    <property type="component" value="Unassembled WGS sequence"/>
</dbReference>
<feature type="region of interest" description="Disordered" evidence="1">
    <location>
        <begin position="203"/>
        <end position="337"/>
    </location>
</feature>
<dbReference type="EnsemblMetazoa" id="AMAM002716-RA">
    <property type="protein sequence ID" value="AMAM002716-PA"/>
    <property type="gene ID" value="AMAM002716"/>
</dbReference>
<name>A0A182SA52_9DIPT</name>